<dbReference type="Proteomes" id="UP001159405">
    <property type="component" value="Unassembled WGS sequence"/>
</dbReference>
<dbReference type="InterPro" id="IPR002398">
    <property type="entry name" value="Pept_C14"/>
</dbReference>
<dbReference type="PRINTS" id="PR00376">
    <property type="entry name" value="IL1BCENZYME"/>
</dbReference>
<evidence type="ECO:0000256" key="4">
    <source>
        <dbReference type="ARBA" id="ARBA00022801"/>
    </source>
</evidence>
<feature type="domain" description="Caspase family p20" evidence="10">
    <location>
        <begin position="277"/>
        <end position="412"/>
    </location>
</feature>
<evidence type="ECO:0000256" key="2">
    <source>
        <dbReference type="ARBA" id="ARBA00022670"/>
    </source>
</evidence>
<name>A0ABN8MZE0_9CNID</name>
<dbReference type="PANTHER" id="PTHR47901:SF8">
    <property type="entry name" value="CASPASE-3"/>
    <property type="match status" value="1"/>
</dbReference>
<dbReference type="CDD" id="cd01671">
    <property type="entry name" value="CARD"/>
    <property type="match status" value="1"/>
</dbReference>
<keyword evidence="4" id="KW-0378">Hydrolase</keyword>
<keyword evidence="3" id="KW-0053">Apoptosis</keyword>
<feature type="domain" description="Caspase family p10" evidence="9">
    <location>
        <begin position="462"/>
        <end position="544"/>
    </location>
</feature>
<evidence type="ECO:0000259" key="10">
    <source>
        <dbReference type="PROSITE" id="PS50208"/>
    </source>
</evidence>
<dbReference type="PANTHER" id="PTHR47901">
    <property type="entry name" value="CASPASE RECRUITMENT DOMAIN-CONTAINING PROTEIN 18"/>
    <property type="match status" value="1"/>
</dbReference>
<dbReference type="InterPro" id="IPR002138">
    <property type="entry name" value="Pept_C14_p10"/>
</dbReference>
<keyword evidence="5" id="KW-0788">Thiol protease</keyword>
<dbReference type="PROSITE" id="PS50207">
    <property type="entry name" value="CASPASE_P10"/>
    <property type="match status" value="1"/>
</dbReference>
<evidence type="ECO:0000256" key="8">
    <source>
        <dbReference type="SAM" id="MobiDB-lite"/>
    </source>
</evidence>
<evidence type="ECO:0000256" key="1">
    <source>
        <dbReference type="ARBA" id="ARBA00010134"/>
    </source>
</evidence>
<evidence type="ECO:0000256" key="3">
    <source>
        <dbReference type="ARBA" id="ARBA00022703"/>
    </source>
</evidence>
<evidence type="ECO:0000313" key="13">
    <source>
        <dbReference type="Proteomes" id="UP001159405"/>
    </source>
</evidence>
<evidence type="ECO:0000256" key="7">
    <source>
        <dbReference type="RuleBase" id="RU003971"/>
    </source>
</evidence>
<dbReference type="InterPro" id="IPR029030">
    <property type="entry name" value="Caspase-like_dom_sf"/>
</dbReference>
<dbReference type="PROSITE" id="PS01122">
    <property type="entry name" value="CASPASE_CYS"/>
    <property type="match status" value="1"/>
</dbReference>
<reference evidence="12 13" key="1">
    <citation type="submission" date="2022-05" db="EMBL/GenBank/DDBJ databases">
        <authorList>
            <consortium name="Genoscope - CEA"/>
            <person name="William W."/>
        </authorList>
    </citation>
    <scope>NUCLEOTIDE SEQUENCE [LARGE SCALE GENOMIC DNA]</scope>
</reference>
<dbReference type="PROSITE" id="PS50209">
    <property type="entry name" value="CARD"/>
    <property type="match status" value="1"/>
</dbReference>
<dbReference type="Gene3D" id="3.40.50.1460">
    <property type="match status" value="1"/>
</dbReference>
<feature type="region of interest" description="Disordered" evidence="8">
    <location>
        <begin position="214"/>
        <end position="239"/>
    </location>
</feature>
<dbReference type="SMART" id="SM00115">
    <property type="entry name" value="CASc"/>
    <property type="match status" value="1"/>
</dbReference>
<proteinExistence type="inferred from homology"/>
<dbReference type="PROSITE" id="PS01121">
    <property type="entry name" value="CASPASE_HIS"/>
    <property type="match status" value="1"/>
</dbReference>
<dbReference type="Pfam" id="PF00656">
    <property type="entry name" value="Peptidase_C14"/>
    <property type="match status" value="1"/>
</dbReference>
<dbReference type="Pfam" id="PF00619">
    <property type="entry name" value="CARD"/>
    <property type="match status" value="1"/>
</dbReference>
<keyword evidence="6" id="KW-0865">Zymogen</keyword>
<accession>A0ABN8MZE0</accession>
<evidence type="ECO:0000313" key="12">
    <source>
        <dbReference type="EMBL" id="CAH3038044.1"/>
    </source>
</evidence>
<evidence type="ECO:0000259" key="9">
    <source>
        <dbReference type="PROSITE" id="PS50207"/>
    </source>
</evidence>
<dbReference type="SUPFAM" id="SSF47986">
    <property type="entry name" value="DEATH domain"/>
    <property type="match status" value="1"/>
</dbReference>
<dbReference type="Gene3D" id="1.10.533.10">
    <property type="entry name" value="Death Domain, Fas"/>
    <property type="match status" value="1"/>
</dbReference>
<dbReference type="InterPro" id="IPR033139">
    <property type="entry name" value="Caspase_cys_AS"/>
</dbReference>
<evidence type="ECO:0008006" key="14">
    <source>
        <dbReference type="Google" id="ProtNLM"/>
    </source>
</evidence>
<dbReference type="PROSITE" id="PS50208">
    <property type="entry name" value="CASPASE_P20"/>
    <property type="match status" value="1"/>
</dbReference>
<evidence type="ECO:0000259" key="11">
    <source>
        <dbReference type="PROSITE" id="PS50209"/>
    </source>
</evidence>
<comment type="caution">
    <text evidence="12">The sequence shown here is derived from an EMBL/GenBank/DDBJ whole genome shotgun (WGS) entry which is preliminary data.</text>
</comment>
<protein>
    <recommendedName>
        <fullName evidence="14">Caspase-8</fullName>
    </recommendedName>
</protein>
<dbReference type="InterPro" id="IPR011600">
    <property type="entry name" value="Pept_C14_caspase"/>
</dbReference>
<dbReference type="EMBL" id="CALNXK010000006">
    <property type="protein sequence ID" value="CAH3038044.1"/>
    <property type="molecule type" value="Genomic_DNA"/>
</dbReference>
<evidence type="ECO:0000256" key="6">
    <source>
        <dbReference type="ARBA" id="ARBA00023145"/>
    </source>
</evidence>
<dbReference type="InterPro" id="IPR001309">
    <property type="entry name" value="Pept_C14_p20"/>
</dbReference>
<gene>
    <name evidence="12" type="ORF">PLOB_00039615</name>
</gene>
<organism evidence="12 13">
    <name type="scientific">Porites lobata</name>
    <dbReference type="NCBI Taxonomy" id="104759"/>
    <lineage>
        <taxon>Eukaryota</taxon>
        <taxon>Metazoa</taxon>
        <taxon>Cnidaria</taxon>
        <taxon>Anthozoa</taxon>
        <taxon>Hexacorallia</taxon>
        <taxon>Scleractinia</taxon>
        <taxon>Fungiina</taxon>
        <taxon>Poritidae</taxon>
        <taxon>Porites</taxon>
    </lineage>
</organism>
<keyword evidence="13" id="KW-1185">Reference proteome</keyword>
<dbReference type="InterPro" id="IPR011029">
    <property type="entry name" value="DEATH-like_dom_sf"/>
</dbReference>
<dbReference type="SUPFAM" id="SSF52129">
    <property type="entry name" value="Caspase-like"/>
    <property type="match status" value="1"/>
</dbReference>
<sequence>MEVGLRVNRVAILRDLEPKKHWNYLIQEGVLDYDDLDDLKAEKTRKARAELLLGKVLLAGARKIDIFVMSLSIYQPHLHELLQRDLPETLQRQQGNYIESGNCTEVVFVKGSCFEVFIKVQLELHVLHLQRSSKLFRNHLTHLHTGKVQLQKLILHKDFMHEKILGLAQNFLFFCLLGSTQAAVENVTRHMTGLHVHAQPRPFVREALSPVEHEGGENPLTANVETSKISDQQSRHTTQLPPDEEQFFFVIPTDLRKLPAHIHPNNTEEVYPMSSKPRGIALIINVEIFVPSPEKTKKEEEKEQLDNRQGSAKDIEMLVKLFGALDFKVEIKRNPKKKEIIEVLDNISNEDHSSYDCFVLCLMSHGLEGFVYGADGEKVLLEDVCGFFSNSRCRTLKGKPKLFVIQACRGRDKDKGVVRDSPGSPETLPGNPVTEAAISSGSADGEDEVADRGFHFSIPQIIPDQADVLMAYSTVSGYASFRNPRDGSRFVRCLVEVFSEKAGHEDVLSMLTMVNNSLSSMGEVDSKQVGQPTSTLTKKLYFWPGL</sequence>
<dbReference type="InterPro" id="IPR016129">
    <property type="entry name" value="Caspase_his_AS"/>
</dbReference>
<keyword evidence="2" id="KW-0645">Protease</keyword>
<dbReference type="InterPro" id="IPR001315">
    <property type="entry name" value="CARD"/>
</dbReference>
<feature type="compositionally biased region" description="Polar residues" evidence="8">
    <location>
        <begin position="220"/>
        <end position="239"/>
    </location>
</feature>
<evidence type="ECO:0000256" key="5">
    <source>
        <dbReference type="ARBA" id="ARBA00022807"/>
    </source>
</evidence>
<dbReference type="InterPro" id="IPR015917">
    <property type="entry name" value="Pept_C14A"/>
</dbReference>
<comment type="similarity">
    <text evidence="1 7">Belongs to the peptidase C14A family.</text>
</comment>
<dbReference type="CDD" id="cd00032">
    <property type="entry name" value="CASc"/>
    <property type="match status" value="1"/>
</dbReference>
<feature type="domain" description="CARD" evidence="11">
    <location>
        <begin position="1"/>
        <end position="86"/>
    </location>
</feature>
<feature type="region of interest" description="Disordered" evidence="8">
    <location>
        <begin position="414"/>
        <end position="447"/>
    </location>
</feature>